<evidence type="ECO:0000313" key="1">
    <source>
        <dbReference type="EMBL" id="CAG6489196.1"/>
    </source>
</evidence>
<dbReference type="EMBL" id="HBUE01111845">
    <property type="protein sequence ID" value="CAG6489202.1"/>
    <property type="molecule type" value="Transcribed_RNA"/>
</dbReference>
<dbReference type="AlphaFoldDB" id="A0A8D8C946"/>
<proteinExistence type="predicted"/>
<accession>A0A8D8C946</accession>
<dbReference type="EMBL" id="HBUE01111841">
    <property type="protein sequence ID" value="CAG6489198.1"/>
    <property type="molecule type" value="Transcribed_RNA"/>
</dbReference>
<dbReference type="EMBL" id="HBUE01111840">
    <property type="protein sequence ID" value="CAG6489196.1"/>
    <property type="molecule type" value="Transcribed_RNA"/>
</dbReference>
<reference evidence="1" key="1">
    <citation type="submission" date="2021-05" db="EMBL/GenBank/DDBJ databases">
        <authorList>
            <person name="Alioto T."/>
            <person name="Alioto T."/>
            <person name="Gomez Garrido J."/>
        </authorList>
    </citation>
    <scope>NUCLEOTIDE SEQUENCE</scope>
</reference>
<protein>
    <submittedName>
        <fullName evidence="1">(northern house mosquito) hypothetical protein</fullName>
    </submittedName>
</protein>
<sequence>MPFACRRSTSVTEMTTVEIARTRKVARQISRRARRTCLPASRTNSACRSTLCAITTGTVWTGRMSKTARQRRVNQTSTPAVTDVASTRVGCVTERTIVATELTRPPVTRTTLRR</sequence>
<organism evidence="1">
    <name type="scientific">Culex pipiens</name>
    <name type="common">House mosquito</name>
    <dbReference type="NCBI Taxonomy" id="7175"/>
    <lineage>
        <taxon>Eukaryota</taxon>
        <taxon>Metazoa</taxon>
        <taxon>Ecdysozoa</taxon>
        <taxon>Arthropoda</taxon>
        <taxon>Hexapoda</taxon>
        <taxon>Insecta</taxon>
        <taxon>Pterygota</taxon>
        <taxon>Neoptera</taxon>
        <taxon>Endopterygota</taxon>
        <taxon>Diptera</taxon>
        <taxon>Nematocera</taxon>
        <taxon>Culicoidea</taxon>
        <taxon>Culicidae</taxon>
        <taxon>Culicinae</taxon>
        <taxon>Culicini</taxon>
        <taxon>Culex</taxon>
        <taxon>Culex</taxon>
    </lineage>
</organism>
<name>A0A8D8C946_CULPI</name>